<protein>
    <submittedName>
        <fullName evidence="1">Coenzyme PQQ synthesis protein D (PqqD)</fullName>
    </submittedName>
</protein>
<dbReference type="Pfam" id="PF05402">
    <property type="entry name" value="PqqD"/>
    <property type="match status" value="1"/>
</dbReference>
<organism evidence="1 2">
    <name type="scientific">Haloactinopolyspora alba</name>
    <dbReference type="NCBI Taxonomy" id="648780"/>
    <lineage>
        <taxon>Bacteria</taxon>
        <taxon>Bacillati</taxon>
        <taxon>Actinomycetota</taxon>
        <taxon>Actinomycetes</taxon>
        <taxon>Jiangellales</taxon>
        <taxon>Jiangellaceae</taxon>
        <taxon>Haloactinopolyspora</taxon>
    </lineage>
</organism>
<gene>
    <name evidence="1" type="ORF">CLV30_105212</name>
</gene>
<sequence>MPVAATSVRELEIDGEITLFHEPTQTALVLNTTASDVWRLIDGHRSAADIAALLASSYGADPEVVRTDVESALDTLSGHDLVATAPG</sequence>
<proteinExistence type="predicted"/>
<comment type="caution">
    <text evidence="1">The sequence shown here is derived from an EMBL/GenBank/DDBJ whole genome shotgun (WGS) entry which is preliminary data.</text>
</comment>
<accession>A0A2P8E5J8</accession>
<dbReference type="InterPro" id="IPR008792">
    <property type="entry name" value="PQQD"/>
</dbReference>
<keyword evidence="2" id="KW-1185">Reference proteome</keyword>
<reference evidence="1 2" key="1">
    <citation type="submission" date="2018-03" db="EMBL/GenBank/DDBJ databases">
        <title>Genomic Encyclopedia of Archaeal and Bacterial Type Strains, Phase II (KMG-II): from individual species to whole genera.</title>
        <authorList>
            <person name="Goeker M."/>
        </authorList>
    </citation>
    <scope>NUCLEOTIDE SEQUENCE [LARGE SCALE GENOMIC DNA]</scope>
    <source>
        <strain evidence="1 2">DSM 45211</strain>
    </source>
</reference>
<dbReference type="Proteomes" id="UP000243528">
    <property type="component" value="Unassembled WGS sequence"/>
</dbReference>
<evidence type="ECO:0000313" key="1">
    <source>
        <dbReference type="EMBL" id="PSL04745.1"/>
    </source>
</evidence>
<name>A0A2P8E5J8_9ACTN</name>
<evidence type="ECO:0000313" key="2">
    <source>
        <dbReference type="Proteomes" id="UP000243528"/>
    </source>
</evidence>
<dbReference type="AlphaFoldDB" id="A0A2P8E5J8"/>
<dbReference type="EMBL" id="PYGE01000005">
    <property type="protein sequence ID" value="PSL04745.1"/>
    <property type="molecule type" value="Genomic_DNA"/>
</dbReference>
<dbReference type="Gene3D" id="1.10.10.1150">
    <property type="entry name" value="Coenzyme PQQ synthesis protein D (PqqD)"/>
    <property type="match status" value="1"/>
</dbReference>
<dbReference type="InterPro" id="IPR041881">
    <property type="entry name" value="PqqD_sf"/>
</dbReference>